<dbReference type="AlphaFoldDB" id="A0AAV4S6N8"/>
<name>A0AAV4S6N8_CAEEX</name>
<dbReference type="Proteomes" id="UP001054945">
    <property type="component" value="Unassembled WGS sequence"/>
</dbReference>
<keyword evidence="2" id="KW-1185">Reference proteome</keyword>
<protein>
    <submittedName>
        <fullName evidence="1">Uncharacterized protein</fullName>
    </submittedName>
</protein>
<comment type="caution">
    <text evidence="1">The sequence shown here is derived from an EMBL/GenBank/DDBJ whole genome shotgun (WGS) entry which is preliminary data.</text>
</comment>
<evidence type="ECO:0000313" key="1">
    <source>
        <dbReference type="EMBL" id="GIY28130.1"/>
    </source>
</evidence>
<evidence type="ECO:0000313" key="2">
    <source>
        <dbReference type="Proteomes" id="UP001054945"/>
    </source>
</evidence>
<organism evidence="1 2">
    <name type="scientific">Caerostris extrusa</name>
    <name type="common">Bark spider</name>
    <name type="synonym">Caerostris bankana</name>
    <dbReference type="NCBI Taxonomy" id="172846"/>
    <lineage>
        <taxon>Eukaryota</taxon>
        <taxon>Metazoa</taxon>
        <taxon>Ecdysozoa</taxon>
        <taxon>Arthropoda</taxon>
        <taxon>Chelicerata</taxon>
        <taxon>Arachnida</taxon>
        <taxon>Araneae</taxon>
        <taxon>Araneomorphae</taxon>
        <taxon>Entelegynae</taxon>
        <taxon>Araneoidea</taxon>
        <taxon>Araneidae</taxon>
        <taxon>Caerostris</taxon>
    </lineage>
</organism>
<gene>
    <name evidence="1" type="ORF">CEXT_5411</name>
</gene>
<reference evidence="1 2" key="1">
    <citation type="submission" date="2021-06" db="EMBL/GenBank/DDBJ databases">
        <title>Caerostris extrusa draft genome.</title>
        <authorList>
            <person name="Kono N."/>
            <person name="Arakawa K."/>
        </authorList>
    </citation>
    <scope>NUCLEOTIDE SEQUENCE [LARGE SCALE GENOMIC DNA]</scope>
</reference>
<proteinExistence type="predicted"/>
<sequence>MVDCETSSIPFDVDIDIVFILGALFFSFQLKLGPAYGTESKENRYEAKPHCSSLLAHSKSSQTPLQCK</sequence>
<dbReference type="EMBL" id="BPLR01008907">
    <property type="protein sequence ID" value="GIY28130.1"/>
    <property type="molecule type" value="Genomic_DNA"/>
</dbReference>
<accession>A0AAV4S6N8</accession>